<dbReference type="AlphaFoldDB" id="A0A137P364"/>
<feature type="compositionally biased region" description="Basic and acidic residues" evidence="1">
    <location>
        <begin position="273"/>
        <end position="293"/>
    </location>
</feature>
<dbReference type="EMBL" id="KQ964533">
    <property type="protein sequence ID" value="KXN69466.1"/>
    <property type="molecule type" value="Genomic_DNA"/>
</dbReference>
<feature type="region of interest" description="Disordered" evidence="1">
    <location>
        <begin position="22"/>
        <end position="46"/>
    </location>
</feature>
<name>A0A137P364_CONC2</name>
<protein>
    <submittedName>
        <fullName evidence="2">Uncharacterized protein</fullName>
    </submittedName>
</protein>
<organism evidence="2 3">
    <name type="scientific">Conidiobolus coronatus (strain ATCC 28846 / CBS 209.66 / NRRL 28638)</name>
    <name type="common">Delacroixia coronata</name>
    <dbReference type="NCBI Taxonomy" id="796925"/>
    <lineage>
        <taxon>Eukaryota</taxon>
        <taxon>Fungi</taxon>
        <taxon>Fungi incertae sedis</taxon>
        <taxon>Zoopagomycota</taxon>
        <taxon>Entomophthoromycotina</taxon>
        <taxon>Entomophthoromycetes</taxon>
        <taxon>Entomophthorales</taxon>
        <taxon>Ancylistaceae</taxon>
        <taxon>Conidiobolus</taxon>
    </lineage>
</organism>
<evidence type="ECO:0000256" key="1">
    <source>
        <dbReference type="SAM" id="MobiDB-lite"/>
    </source>
</evidence>
<feature type="region of interest" description="Disordered" evidence="1">
    <location>
        <begin position="261"/>
        <end position="293"/>
    </location>
</feature>
<dbReference type="Proteomes" id="UP000070444">
    <property type="component" value="Unassembled WGS sequence"/>
</dbReference>
<evidence type="ECO:0000313" key="2">
    <source>
        <dbReference type="EMBL" id="KXN69466.1"/>
    </source>
</evidence>
<feature type="compositionally biased region" description="Polar residues" evidence="1">
    <location>
        <begin position="261"/>
        <end position="272"/>
    </location>
</feature>
<accession>A0A137P364</accession>
<keyword evidence="3" id="KW-1185">Reference proteome</keyword>
<feature type="non-terminal residue" evidence="2">
    <location>
        <position position="1"/>
    </location>
</feature>
<proteinExistence type="predicted"/>
<evidence type="ECO:0000313" key="3">
    <source>
        <dbReference type="Proteomes" id="UP000070444"/>
    </source>
</evidence>
<gene>
    <name evidence="2" type="ORF">CONCODRAFT_8094</name>
</gene>
<sequence>ETGLRVSVYTIRRALKRLKEEMCPEHDIPTSSTPHSRAKKPKSKPSYIALNNMHIKRLKDYLKEDNSIESVEARNRLQEETGLDLNISSIYTNLKRLKKEMGLECTKRSALSSIFDIRKRHGRMAKIKCHHLEYLSDYLKENSSIEPNEARDRLHIDTSLAVSISTVRSTLKKLKEEMGLKCTEQYAPSSIFDKRRRYEKTSLIKSHHLEHIIKYLKQNSSIDPNEVKDKLYKDTCLKVGISAIRKNLKALKKELENELNQDNPSLDSFTSNPRDDIAKSKYDSNLDSTQMEHPEDILNEDSSRGYIETRDRPEIDASFEAFYPISENSLNMSTYQADIRPESSILSSIAKSSRSSNTHKLKHVHIRILKKYLGEDSFIGNIEARNRFQIDTGLELHVKTVEKYLSRLREELGIGHKNSNPFISENMRSSHDKVLQGTRLEFLKTCFSENSSIEPIEVLNKLQEEAGLEANILSIRKTLKKLKEKNYRY</sequence>
<reference evidence="2 3" key="1">
    <citation type="journal article" date="2015" name="Genome Biol. Evol.">
        <title>Phylogenomic analyses indicate that early fungi evolved digesting cell walls of algal ancestors of land plants.</title>
        <authorList>
            <person name="Chang Y."/>
            <person name="Wang S."/>
            <person name="Sekimoto S."/>
            <person name="Aerts A.L."/>
            <person name="Choi C."/>
            <person name="Clum A."/>
            <person name="LaButti K.M."/>
            <person name="Lindquist E.A."/>
            <person name="Yee Ngan C."/>
            <person name="Ohm R.A."/>
            <person name="Salamov A.A."/>
            <person name="Grigoriev I.V."/>
            <person name="Spatafora J.W."/>
            <person name="Berbee M.L."/>
        </authorList>
    </citation>
    <scope>NUCLEOTIDE SEQUENCE [LARGE SCALE GENOMIC DNA]</scope>
    <source>
        <strain evidence="2 3">NRRL 28638</strain>
    </source>
</reference>